<evidence type="ECO:0000313" key="1">
    <source>
        <dbReference type="EMBL" id="VVO26023.1"/>
    </source>
</evidence>
<dbReference type="RefSeq" id="WP_224795737.1">
    <property type="nucleotide sequence ID" value="NZ_CABVHY010000025.1"/>
</dbReference>
<evidence type="ECO:0000313" key="2">
    <source>
        <dbReference type="Proteomes" id="UP000379480"/>
    </source>
</evidence>
<protein>
    <submittedName>
        <fullName evidence="1">Uncharacterized protein</fullName>
    </submittedName>
</protein>
<reference evidence="1 2" key="1">
    <citation type="submission" date="2019-09" db="EMBL/GenBank/DDBJ databases">
        <authorList>
            <person name="Chandra G."/>
            <person name="Truman W A."/>
        </authorList>
    </citation>
    <scope>NUCLEOTIDE SEQUENCE [LARGE SCALE GENOMIC DNA]</scope>
    <source>
        <strain evidence="1">PS723</strain>
    </source>
</reference>
<dbReference type="AlphaFoldDB" id="A0A5E7EJP7"/>
<dbReference type="Proteomes" id="UP000379480">
    <property type="component" value="Unassembled WGS sequence"/>
</dbReference>
<accession>A0A5E7EJP7</accession>
<sequence>MDMEVKKEALTLDLVRAKLNSRLASRGIDVDKMFITRSVINDQGTPVAEYSESLASGFYLQLQDNQVPVFGSQFKLYSARYTVDESYLFSDVTLEELNQYGIEIAPTFLD</sequence>
<dbReference type="EMBL" id="CABVHY010000025">
    <property type="protein sequence ID" value="VVO26023.1"/>
    <property type="molecule type" value="Genomic_DNA"/>
</dbReference>
<gene>
    <name evidence="1" type="ORF">PS723_04604</name>
</gene>
<name>A0A5E7EJP7_PSEFL</name>
<proteinExistence type="predicted"/>
<organism evidence="1 2">
    <name type="scientific">Pseudomonas fluorescens</name>
    <dbReference type="NCBI Taxonomy" id="294"/>
    <lineage>
        <taxon>Bacteria</taxon>
        <taxon>Pseudomonadati</taxon>
        <taxon>Pseudomonadota</taxon>
        <taxon>Gammaproteobacteria</taxon>
        <taxon>Pseudomonadales</taxon>
        <taxon>Pseudomonadaceae</taxon>
        <taxon>Pseudomonas</taxon>
    </lineage>
</organism>